<proteinExistence type="predicted"/>
<dbReference type="EMBL" id="MHCI01000012">
    <property type="protein sequence ID" value="OGY16682.1"/>
    <property type="molecule type" value="Genomic_DNA"/>
</dbReference>
<sequence>MSDRGPETPVRTKFVREGRERLREYLDWQRPDLKATTPEEQKREMGLLVKDARSGDPINFIVSQKYESKLRDVPLRVTAKLPAQQTLAMFSSDGRNAYFFRVDTPMRMANGSEASEFEYIRPLQRGEVRGIKAHDYKNIEDYLSTQTQELLKDQVLVGMSVGEKVPTASLPTEPAR</sequence>
<protein>
    <submittedName>
        <fullName evidence="1">Uncharacterized protein</fullName>
    </submittedName>
</protein>
<accession>A0A1G1VMS2</accession>
<name>A0A1G1VMS2_9BACT</name>
<reference evidence="1 2" key="1">
    <citation type="journal article" date="2016" name="Nat. Commun.">
        <title>Thousands of microbial genomes shed light on interconnected biogeochemical processes in an aquifer system.</title>
        <authorList>
            <person name="Anantharaman K."/>
            <person name="Brown C.T."/>
            <person name="Hug L.A."/>
            <person name="Sharon I."/>
            <person name="Castelle C.J."/>
            <person name="Probst A.J."/>
            <person name="Thomas B.C."/>
            <person name="Singh A."/>
            <person name="Wilkins M.J."/>
            <person name="Karaoz U."/>
            <person name="Brodie E.L."/>
            <person name="Williams K.H."/>
            <person name="Hubbard S.S."/>
            <person name="Banfield J.F."/>
        </authorList>
    </citation>
    <scope>NUCLEOTIDE SEQUENCE [LARGE SCALE GENOMIC DNA]</scope>
</reference>
<evidence type="ECO:0000313" key="2">
    <source>
        <dbReference type="Proteomes" id="UP000179069"/>
    </source>
</evidence>
<evidence type="ECO:0000313" key="1">
    <source>
        <dbReference type="EMBL" id="OGY16682.1"/>
    </source>
</evidence>
<comment type="caution">
    <text evidence="1">The sequence shown here is derived from an EMBL/GenBank/DDBJ whole genome shotgun (WGS) entry which is preliminary data.</text>
</comment>
<dbReference type="AlphaFoldDB" id="A0A1G1VMS2"/>
<gene>
    <name evidence="1" type="ORF">A2785_01850</name>
</gene>
<dbReference type="Proteomes" id="UP000179069">
    <property type="component" value="Unassembled WGS sequence"/>
</dbReference>
<organism evidence="1 2">
    <name type="scientific">Candidatus Chisholmbacteria bacterium RIFCSPHIGHO2_01_FULL_49_18</name>
    <dbReference type="NCBI Taxonomy" id="1797590"/>
    <lineage>
        <taxon>Bacteria</taxon>
        <taxon>Candidatus Chisholmiibacteriota</taxon>
    </lineage>
</organism>